<dbReference type="InterPro" id="IPR037056">
    <property type="entry name" value="RNase_H1_N_sf"/>
</dbReference>
<accession>A0A6L2MNV2</accession>
<dbReference type="AlphaFoldDB" id="A0A6L2MNV2"/>
<reference evidence="3" key="1">
    <citation type="journal article" date="2019" name="Sci. Rep.">
        <title>Draft genome of Tanacetum cinerariifolium, the natural source of mosquito coil.</title>
        <authorList>
            <person name="Yamashiro T."/>
            <person name="Shiraishi A."/>
            <person name="Satake H."/>
            <person name="Nakayama K."/>
        </authorList>
    </citation>
    <scope>NUCLEOTIDE SEQUENCE</scope>
</reference>
<dbReference type="InterPro" id="IPR011320">
    <property type="entry name" value="RNase_H1_N"/>
</dbReference>
<feature type="region of interest" description="Disordered" evidence="1">
    <location>
        <begin position="121"/>
        <end position="151"/>
    </location>
</feature>
<evidence type="ECO:0000259" key="2">
    <source>
        <dbReference type="Pfam" id="PF01693"/>
    </source>
</evidence>
<proteinExistence type="predicted"/>
<dbReference type="Gene3D" id="3.40.970.10">
    <property type="entry name" value="Ribonuclease H1, N-terminal domain"/>
    <property type="match status" value="1"/>
</dbReference>
<dbReference type="Pfam" id="PF01693">
    <property type="entry name" value="Cauli_VI"/>
    <property type="match status" value="1"/>
</dbReference>
<organism evidence="3">
    <name type="scientific">Tanacetum cinerariifolium</name>
    <name type="common">Dalmatian daisy</name>
    <name type="synonym">Chrysanthemum cinerariifolium</name>
    <dbReference type="NCBI Taxonomy" id="118510"/>
    <lineage>
        <taxon>Eukaryota</taxon>
        <taxon>Viridiplantae</taxon>
        <taxon>Streptophyta</taxon>
        <taxon>Embryophyta</taxon>
        <taxon>Tracheophyta</taxon>
        <taxon>Spermatophyta</taxon>
        <taxon>Magnoliopsida</taxon>
        <taxon>eudicotyledons</taxon>
        <taxon>Gunneridae</taxon>
        <taxon>Pentapetalae</taxon>
        <taxon>asterids</taxon>
        <taxon>campanulids</taxon>
        <taxon>Asterales</taxon>
        <taxon>Asteraceae</taxon>
        <taxon>Asteroideae</taxon>
        <taxon>Anthemideae</taxon>
        <taxon>Anthemidinae</taxon>
        <taxon>Tanacetum</taxon>
    </lineage>
</organism>
<dbReference type="InterPro" id="IPR009027">
    <property type="entry name" value="Ribosomal_bL9/RNase_H1_N"/>
</dbReference>
<feature type="compositionally biased region" description="Low complexity" evidence="1">
    <location>
        <begin position="138"/>
        <end position="149"/>
    </location>
</feature>
<comment type="caution">
    <text evidence="3">The sequence shown here is derived from an EMBL/GenBank/DDBJ whole genome shotgun (WGS) entry which is preliminary data.</text>
</comment>
<feature type="compositionally biased region" description="Polar residues" evidence="1">
    <location>
        <begin position="128"/>
        <end position="137"/>
    </location>
</feature>
<gene>
    <name evidence="3" type="ORF">Tci_047027</name>
</gene>
<evidence type="ECO:0000256" key="1">
    <source>
        <dbReference type="SAM" id="MobiDB-lite"/>
    </source>
</evidence>
<dbReference type="SUPFAM" id="SSF55658">
    <property type="entry name" value="L9 N-domain-like"/>
    <property type="match status" value="1"/>
</dbReference>
<protein>
    <submittedName>
        <fullName evidence="3">Enzymatic polyprotein</fullName>
    </submittedName>
</protein>
<feature type="domain" description="Ribonuclease H1 N-terminal" evidence="2">
    <location>
        <begin position="542"/>
        <end position="583"/>
    </location>
</feature>
<name>A0A6L2MNV2_TANCI</name>
<evidence type="ECO:0000313" key="3">
    <source>
        <dbReference type="EMBL" id="GEU75049.1"/>
    </source>
</evidence>
<dbReference type="EMBL" id="BKCJ010007004">
    <property type="protein sequence ID" value="GEU75049.1"/>
    <property type="molecule type" value="Genomic_DNA"/>
</dbReference>
<sequence>MTIATEETQKSKQFVSLNQQLQSQTAKLNAFNRMKNIPTAKEKEEMRRPTVENFQRLLDSLMNYNEVHATMLFYPKKRRNIGPKAVFMPEASPKDIYDYNVHGLVDTIYINGETLKELQEFSRKSRPELSTQKSTKASNSNTQQPSSPSLGRQEFLKREEDIEKVLQNSSHGKPKWYVIFNEPFRGIYTDLATASIHIIGKSVSHKSYLTKEAAEKALEESYKTIATEETHKSKQFVSLNQHLQSQTTKLNAFNRMKNIPTAKEKEEIRRSTVENFQRLLDSLMNYNKVHATMLFYPRKRRNIRPKAVFMPEASPKDIYDYYVHGLVDTIYINGKTLKELQEFPLKERIDEVQLKVLSNFEDQIELFSGLLAPLPEDLKQQLCSYMTRNTRHHCYYCSEGTSSSPIMEVFGRRYPCKNLGIRAASTIIGAMNFKKKELKYYNINRTCSKIKELYNPETKDFLIVETDASNDTWAGCLKAIQNGKELLGLDIDGNENSQSQPSELALFSNEQNSVLKIERQEFMKREEDIEKVLQNSSHGKPKWYVIFNGPFRGIYTVWATASNHIIRKSVSHKSYLTKEAAEKALEESYKTIAIEETQK</sequence>